<reference evidence="1" key="1">
    <citation type="submission" date="2009-02" db="EMBL/GenBank/DDBJ databases">
        <authorList>
            <person name="Fulton L."/>
            <person name="Clifton S."/>
            <person name="Fulton B."/>
            <person name="Xu J."/>
            <person name="Minx P."/>
            <person name="Pepin K.H."/>
            <person name="Johnson M."/>
            <person name="Bhonagiri V."/>
            <person name="Nash W.E."/>
            <person name="Mardis E.R."/>
            <person name="Wilson R.K."/>
        </authorList>
    </citation>
    <scope>NUCLEOTIDE SEQUENCE [LARGE SCALE GENOMIC DNA]</scope>
    <source>
        <strain evidence="1">DSM 15053</strain>
    </source>
</reference>
<sequence length="42" mass="5100">MKKTVPIFYGALPNSNDITTRYMLLKKISYYFLPYLKFLFIF</sequence>
<protein>
    <submittedName>
        <fullName evidence="1">Uncharacterized protein</fullName>
    </submittedName>
</protein>
<proteinExistence type="predicted"/>
<dbReference type="STRING" id="553973.CLOHYLEM_06400"/>
<gene>
    <name evidence="1" type="ORF">CLOHYLEM_06400</name>
</gene>
<dbReference type="AlphaFoldDB" id="C0C2U4"/>
<dbReference type="Proteomes" id="UP000004893">
    <property type="component" value="Unassembled WGS sequence"/>
</dbReference>
<evidence type="ECO:0000313" key="2">
    <source>
        <dbReference type="Proteomes" id="UP000004893"/>
    </source>
</evidence>
<name>C0C2U4_9FIRM</name>
<dbReference type="HOGENOM" id="CLU_3249517_0_0_9"/>
<accession>C0C2U4</accession>
<keyword evidence="2" id="KW-1185">Reference proteome</keyword>
<comment type="caution">
    <text evidence="1">The sequence shown here is derived from an EMBL/GenBank/DDBJ whole genome shotgun (WGS) entry which is preliminary data.</text>
</comment>
<evidence type="ECO:0000313" key="1">
    <source>
        <dbReference type="EMBL" id="EEG73455.1"/>
    </source>
</evidence>
<organism evidence="1 2">
    <name type="scientific">[Clostridium] hylemonae DSM 15053</name>
    <dbReference type="NCBI Taxonomy" id="553973"/>
    <lineage>
        <taxon>Bacteria</taxon>
        <taxon>Bacillati</taxon>
        <taxon>Bacillota</taxon>
        <taxon>Clostridia</taxon>
        <taxon>Lachnospirales</taxon>
        <taxon>Lachnospiraceae</taxon>
    </lineage>
</organism>
<reference evidence="1" key="2">
    <citation type="submission" date="2013-06" db="EMBL/GenBank/DDBJ databases">
        <title>Draft genome sequence of Clostridium hylemonae (DSM 15053).</title>
        <authorList>
            <person name="Sudarsanam P."/>
            <person name="Ley R."/>
            <person name="Guruge J."/>
            <person name="Turnbaugh P.J."/>
            <person name="Mahowald M."/>
            <person name="Liep D."/>
            <person name="Gordon J."/>
        </authorList>
    </citation>
    <scope>NUCLEOTIDE SEQUENCE</scope>
    <source>
        <strain evidence="1">DSM 15053</strain>
    </source>
</reference>
<dbReference type="EMBL" id="ABYI02000024">
    <property type="protein sequence ID" value="EEG73455.1"/>
    <property type="molecule type" value="Genomic_DNA"/>
</dbReference>